<dbReference type="eggNOG" id="COG0526">
    <property type="taxonomic scope" value="Bacteria"/>
</dbReference>
<dbReference type="KEGG" id="lby:Lbys_3316"/>
<gene>
    <name evidence="3" type="ordered locus">Lbys_3316</name>
</gene>
<accession>E4RWM8</accession>
<dbReference type="PROSITE" id="PS51352">
    <property type="entry name" value="THIOREDOXIN_2"/>
    <property type="match status" value="1"/>
</dbReference>
<dbReference type="HOGENOM" id="CLU_032298_1_0_10"/>
<protein>
    <submittedName>
        <fullName evidence="3">Thioredoxin domain-containing protein</fullName>
    </submittedName>
</protein>
<name>E4RWM8_LEAB4</name>
<dbReference type="STRING" id="649349.Lbys_3316"/>
<feature type="coiled-coil region" evidence="1">
    <location>
        <begin position="369"/>
        <end position="396"/>
    </location>
</feature>
<organism evidence="3 4">
    <name type="scientific">Leadbetterella byssophila (strain DSM 17132 / JCM 16389 / KACC 11308 / NBRC 106382 / 4M15)</name>
    <dbReference type="NCBI Taxonomy" id="649349"/>
    <lineage>
        <taxon>Bacteria</taxon>
        <taxon>Pseudomonadati</taxon>
        <taxon>Bacteroidota</taxon>
        <taxon>Cytophagia</taxon>
        <taxon>Cytophagales</taxon>
        <taxon>Leadbetterellaceae</taxon>
        <taxon>Leadbetterella</taxon>
    </lineage>
</organism>
<dbReference type="Pfam" id="PF13899">
    <property type="entry name" value="Thioredoxin_7"/>
    <property type="match status" value="1"/>
</dbReference>
<proteinExistence type="predicted"/>
<evidence type="ECO:0000256" key="1">
    <source>
        <dbReference type="SAM" id="Coils"/>
    </source>
</evidence>
<evidence type="ECO:0000313" key="4">
    <source>
        <dbReference type="Proteomes" id="UP000007435"/>
    </source>
</evidence>
<dbReference type="RefSeq" id="WP_013409993.1">
    <property type="nucleotide sequence ID" value="NC_014655.1"/>
</dbReference>
<dbReference type="EMBL" id="CP002305">
    <property type="protein sequence ID" value="ADQ18968.1"/>
    <property type="molecule type" value="Genomic_DNA"/>
</dbReference>
<dbReference type="SUPFAM" id="SSF52833">
    <property type="entry name" value="Thioredoxin-like"/>
    <property type="match status" value="1"/>
</dbReference>
<reference key="1">
    <citation type="submission" date="2010-11" db="EMBL/GenBank/DDBJ databases">
        <title>The complete genome of Leadbetterella byssophila DSM 17132.</title>
        <authorList>
            <consortium name="US DOE Joint Genome Institute (JGI-PGF)"/>
            <person name="Lucas S."/>
            <person name="Copeland A."/>
            <person name="Lapidus A."/>
            <person name="Glavina del Rio T."/>
            <person name="Dalin E."/>
            <person name="Tice H."/>
            <person name="Bruce D."/>
            <person name="Goodwin L."/>
            <person name="Pitluck S."/>
            <person name="Kyrpides N."/>
            <person name="Mavromatis K."/>
            <person name="Ivanova N."/>
            <person name="Teshima H."/>
            <person name="Brettin T."/>
            <person name="Detter J.C."/>
            <person name="Han C."/>
            <person name="Tapia R."/>
            <person name="Land M."/>
            <person name="Hauser L."/>
            <person name="Markowitz V."/>
            <person name="Cheng J.-F."/>
            <person name="Hugenholtz P."/>
            <person name="Woyke T."/>
            <person name="Wu D."/>
            <person name="Tindall B."/>
            <person name="Pomrenke H.G."/>
            <person name="Brambilla E."/>
            <person name="Klenk H.-P."/>
            <person name="Eisen J.A."/>
        </authorList>
    </citation>
    <scope>NUCLEOTIDE SEQUENCE [LARGE SCALE GENOMIC DNA]</scope>
    <source>
        <strain>DSM 17132</strain>
    </source>
</reference>
<feature type="domain" description="Thioredoxin" evidence="2">
    <location>
        <begin position="16"/>
        <end position="145"/>
    </location>
</feature>
<dbReference type="InterPro" id="IPR036249">
    <property type="entry name" value="Thioredoxin-like_sf"/>
</dbReference>
<dbReference type="InterPro" id="IPR013766">
    <property type="entry name" value="Thioredoxin_domain"/>
</dbReference>
<keyword evidence="1" id="KW-0175">Coiled coil</keyword>
<dbReference type="PROSITE" id="PS51257">
    <property type="entry name" value="PROKAR_LIPOPROTEIN"/>
    <property type="match status" value="1"/>
</dbReference>
<sequence>MRIAYLLLFLTFAACKKENKTSEDSGVVDTKTVTWTSDISEALAKAKATGKLVFVECYSPTCPICQSIEPYFSTSEVATKYNSEFVNYKLDVGVAEQVKFLNDHNIWLPSFPQFLFFDGDGNLVHQAEVTPSTASLVAAADEALSTDKRASLYKSRFDAGERDFDFLVKYGVYTRLVKDTLENLKVGEALFATFDQNELGSETSWAVTKKVVTSVDNGFFKYWIDQMPKAAAYEKAQGHDGQELNTLGGIVQASIFRDGRKYSTQKIAVVKDYIRKVGGGDYADTYVWEQETLANLREGKPQVALNIGKSMAAKFSNNGPSLVYIAKVFNDNFPNNSYLPVAKEWLSAASNLVGEPAQQAEWHFEWARVHQKEGDLKNASERAKQAQKMAETAGLDLKKFKNLVNTLRNV</sequence>
<dbReference type="AlphaFoldDB" id="E4RWM8"/>
<dbReference type="OrthoDB" id="922811at2"/>
<evidence type="ECO:0000313" key="3">
    <source>
        <dbReference type="EMBL" id="ADQ18968.1"/>
    </source>
</evidence>
<evidence type="ECO:0000259" key="2">
    <source>
        <dbReference type="PROSITE" id="PS51352"/>
    </source>
</evidence>
<keyword evidence="4" id="KW-1185">Reference proteome</keyword>
<dbReference type="Gene3D" id="3.40.30.10">
    <property type="entry name" value="Glutaredoxin"/>
    <property type="match status" value="1"/>
</dbReference>
<dbReference type="Proteomes" id="UP000007435">
    <property type="component" value="Chromosome"/>
</dbReference>
<dbReference type="CDD" id="cd02947">
    <property type="entry name" value="TRX_family"/>
    <property type="match status" value="1"/>
</dbReference>
<reference evidence="3 4" key="2">
    <citation type="journal article" date="2011" name="Stand. Genomic Sci.">
        <title>Complete genome sequence of Leadbetterella byssophila type strain (4M15).</title>
        <authorList>
            <person name="Abt B."/>
            <person name="Teshima H."/>
            <person name="Lucas S."/>
            <person name="Lapidus A."/>
            <person name="Del Rio T.G."/>
            <person name="Nolan M."/>
            <person name="Tice H."/>
            <person name="Cheng J.F."/>
            <person name="Pitluck S."/>
            <person name="Liolios K."/>
            <person name="Pagani I."/>
            <person name="Ivanova N."/>
            <person name="Mavromatis K."/>
            <person name="Pati A."/>
            <person name="Tapia R."/>
            <person name="Han C."/>
            <person name="Goodwin L."/>
            <person name="Chen A."/>
            <person name="Palaniappan K."/>
            <person name="Land M."/>
            <person name="Hauser L."/>
            <person name="Chang Y.J."/>
            <person name="Jeffries C.D."/>
            <person name="Rohde M."/>
            <person name="Goker M."/>
            <person name="Tindall B.J."/>
            <person name="Detter J.C."/>
            <person name="Woyke T."/>
            <person name="Bristow J."/>
            <person name="Eisen J.A."/>
            <person name="Markowitz V."/>
            <person name="Hugenholtz P."/>
            <person name="Klenk H.P."/>
            <person name="Kyrpides N.C."/>
        </authorList>
    </citation>
    <scope>NUCLEOTIDE SEQUENCE [LARGE SCALE GENOMIC DNA]</scope>
    <source>
        <strain evidence="4">DSM 17132 / JCM 16389 / KACC 11308 / NBRC 106382 / 4M15</strain>
    </source>
</reference>